<dbReference type="Proteomes" id="UP001206128">
    <property type="component" value="Unassembled WGS sequence"/>
</dbReference>
<dbReference type="SUPFAM" id="SSF88713">
    <property type="entry name" value="Glycoside hydrolase/deacetylase"/>
    <property type="match status" value="1"/>
</dbReference>
<name>A0AAE3KEV7_9PSEU</name>
<comment type="caution">
    <text evidence="2">The sequence shown here is derived from an EMBL/GenBank/DDBJ whole genome shotgun (WGS) entry which is preliminary data.</text>
</comment>
<dbReference type="Gene3D" id="3.20.20.370">
    <property type="entry name" value="Glycoside hydrolase/deacetylase"/>
    <property type="match status" value="1"/>
</dbReference>
<feature type="region of interest" description="Disordered" evidence="1">
    <location>
        <begin position="40"/>
        <end position="79"/>
    </location>
</feature>
<dbReference type="GO" id="GO:0005975">
    <property type="term" value="P:carbohydrate metabolic process"/>
    <property type="evidence" value="ECO:0007669"/>
    <property type="project" value="InterPro"/>
</dbReference>
<accession>A0AAE3KEV7</accession>
<reference evidence="2" key="1">
    <citation type="submission" date="2022-06" db="EMBL/GenBank/DDBJ databases">
        <title>Genomic Encyclopedia of Archaeal and Bacterial Type Strains, Phase II (KMG-II): from individual species to whole genera.</title>
        <authorList>
            <person name="Goeker M."/>
        </authorList>
    </citation>
    <scope>NUCLEOTIDE SEQUENCE</scope>
    <source>
        <strain evidence="2">DSM 43935</strain>
    </source>
</reference>
<gene>
    <name evidence="2" type="ORF">LX83_002569</name>
</gene>
<sequence>MTQRRGPFSGSKNMWAWLSTATALALVLVLLTVLGGTESDTDPVTLSSTPSPGPWQPVATAGTSATPESTPVVPPADPATAPSWMRKLNPGEKPPQFVLFSFDGAGSTAHWARVLPLAKRSGAHVTALLSGIYLLENSRKNEYTGPGHPRGSAEITFGGTRQEVVNRIGYFNQAIADGHEIGTHYNGHFCQGAEPSVGFWSTQDWNSEMDQFNKFVEVGRQLGLRLDPTTIRGGRTPCLEHKQDQLFPAMLQHGLVYDTSQVTLGVQWPKVKQGVWEFAMPEVRIPALNSKVVMMDFNLWYALNGAQEQPERKAEFSQITLDTYRSVYNETFNGNRAPLVIGNHFNEWAGGAFGDAVERFMGEVCVKTDTVCATYTEVMQWMQLQDPAVLQEFRNMPAAMN</sequence>
<protein>
    <recommendedName>
        <fullName evidence="4">Polysaccharide deacetylase</fullName>
    </recommendedName>
</protein>
<evidence type="ECO:0008006" key="4">
    <source>
        <dbReference type="Google" id="ProtNLM"/>
    </source>
</evidence>
<dbReference type="PANTHER" id="PTHR45985:SF3">
    <property type="entry name" value="CHITIN DEACETYLASE-LIKE 4"/>
    <property type="match status" value="1"/>
</dbReference>
<evidence type="ECO:0000313" key="2">
    <source>
        <dbReference type="EMBL" id="MCP2165711.1"/>
    </source>
</evidence>
<dbReference type="AlphaFoldDB" id="A0AAE3KEV7"/>
<dbReference type="EMBL" id="JAMTCK010000005">
    <property type="protein sequence ID" value="MCP2165711.1"/>
    <property type="molecule type" value="Genomic_DNA"/>
</dbReference>
<evidence type="ECO:0000256" key="1">
    <source>
        <dbReference type="SAM" id="MobiDB-lite"/>
    </source>
</evidence>
<dbReference type="RefSeq" id="WP_253770786.1">
    <property type="nucleotide sequence ID" value="NZ_JAMTCK010000005.1"/>
</dbReference>
<dbReference type="InterPro" id="IPR011330">
    <property type="entry name" value="Glyco_hydro/deAcase_b/a-brl"/>
</dbReference>
<dbReference type="PANTHER" id="PTHR45985">
    <property type="match status" value="1"/>
</dbReference>
<dbReference type="InterPro" id="IPR052740">
    <property type="entry name" value="CE4"/>
</dbReference>
<proteinExistence type="predicted"/>
<keyword evidence="3" id="KW-1185">Reference proteome</keyword>
<evidence type="ECO:0000313" key="3">
    <source>
        <dbReference type="Proteomes" id="UP001206128"/>
    </source>
</evidence>
<organism evidence="2 3">
    <name type="scientific">Goodfellowiella coeruleoviolacea</name>
    <dbReference type="NCBI Taxonomy" id="334858"/>
    <lineage>
        <taxon>Bacteria</taxon>
        <taxon>Bacillati</taxon>
        <taxon>Actinomycetota</taxon>
        <taxon>Actinomycetes</taxon>
        <taxon>Pseudonocardiales</taxon>
        <taxon>Pseudonocardiaceae</taxon>
        <taxon>Goodfellowiella</taxon>
    </lineage>
</organism>